<dbReference type="CDD" id="cd00063">
    <property type="entry name" value="FN3"/>
    <property type="match status" value="1"/>
</dbReference>
<dbReference type="EMBL" id="SBKQ01000001">
    <property type="protein sequence ID" value="RXR35340.1"/>
    <property type="molecule type" value="Genomic_DNA"/>
</dbReference>
<evidence type="ECO:0000259" key="5">
    <source>
        <dbReference type="PROSITE" id="PS51829"/>
    </source>
</evidence>
<evidence type="ECO:0000259" key="3">
    <source>
        <dbReference type="PROSITE" id="PS50215"/>
    </source>
</evidence>
<proteinExistence type="predicted"/>
<dbReference type="InterPro" id="IPR003961">
    <property type="entry name" value="FN3_dom"/>
</dbReference>
<evidence type="ECO:0000256" key="1">
    <source>
        <dbReference type="ARBA" id="ARBA00022670"/>
    </source>
</evidence>
<dbReference type="GO" id="GO:0006508">
    <property type="term" value="P:proteolysis"/>
    <property type="evidence" value="ECO:0007669"/>
    <property type="project" value="UniProtKB-KW"/>
</dbReference>
<evidence type="ECO:0000256" key="2">
    <source>
        <dbReference type="ARBA" id="ARBA00022801"/>
    </source>
</evidence>
<dbReference type="RefSeq" id="WP_129462765.1">
    <property type="nucleotide sequence ID" value="NZ_SBKQ01000001.1"/>
</dbReference>
<feature type="domain" description="Peptidase M12B" evidence="3">
    <location>
        <begin position="353"/>
        <end position="432"/>
    </location>
</feature>
<name>A0A4Q1KZW7_9FLAO</name>
<dbReference type="Gene3D" id="3.40.390.10">
    <property type="entry name" value="Collagenase (Catalytic Domain)"/>
    <property type="match status" value="1"/>
</dbReference>
<dbReference type="InterPro" id="IPR008979">
    <property type="entry name" value="Galactose-bd-like_sf"/>
</dbReference>
<evidence type="ECO:0000259" key="4">
    <source>
        <dbReference type="PROSITE" id="PS50853"/>
    </source>
</evidence>
<dbReference type="InterPro" id="IPR024079">
    <property type="entry name" value="MetalloPept_cat_dom_sf"/>
</dbReference>
<dbReference type="Pfam" id="PF01483">
    <property type="entry name" value="P_proprotein"/>
    <property type="match status" value="1"/>
</dbReference>
<dbReference type="SUPFAM" id="SSF49785">
    <property type="entry name" value="Galactose-binding domain-like"/>
    <property type="match status" value="1"/>
</dbReference>
<feature type="domain" description="P/Homo B" evidence="5">
    <location>
        <begin position="863"/>
        <end position="1016"/>
    </location>
</feature>
<dbReference type="InterPro" id="IPR001590">
    <property type="entry name" value="Peptidase_M12B"/>
</dbReference>
<gene>
    <name evidence="6" type="ORF">EQG68_00145</name>
</gene>
<dbReference type="InterPro" id="IPR036116">
    <property type="entry name" value="FN3_sf"/>
</dbReference>
<dbReference type="InterPro" id="IPR013783">
    <property type="entry name" value="Ig-like_fold"/>
</dbReference>
<evidence type="ECO:0000313" key="6">
    <source>
        <dbReference type="EMBL" id="RXR35340.1"/>
    </source>
</evidence>
<dbReference type="OrthoDB" id="9792152at2"/>
<reference evidence="7" key="1">
    <citation type="submission" date="2019-01" db="EMBL/GenBank/DDBJ databases">
        <title>Cytophagaceae bacterium strain CAR-16.</title>
        <authorList>
            <person name="Chen W.-M."/>
        </authorList>
    </citation>
    <scope>NUCLEOTIDE SEQUENCE [LARGE SCALE GENOMIC DNA]</scope>
    <source>
        <strain evidence="7">ICH-30</strain>
    </source>
</reference>
<dbReference type="PROSITE" id="PS51829">
    <property type="entry name" value="P_HOMO_B"/>
    <property type="match status" value="1"/>
</dbReference>
<dbReference type="PROSITE" id="PS50853">
    <property type="entry name" value="FN3"/>
    <property type="match status" value="1"/>
</dbReference>
<dbReference type="Gene3D" id="2.60.40.10">
    <property type="entry name" value="Immunoglobulins"/>
    <property type="match status" value="2"/>
</dbReference>
<dbReference type="Gene3D" id="2.60.120.260">
    <property type="entry name" value="Galactose-binding domain-like"/>
    <property type="match status" value="1"/>
</dbReference>
<comment type="caution">
    <text evidence="6">The sequence shown here is derived from an EMBL/GenBank/DDBJ whole genome shotgun (WGS) entry which is preliminary data.</text>
</comment>
<dbReference type="Proteomes" id="UP000289734">
    <property type="component" value="Unassembled WGS sequence"/>
</dbReference>
<dbReference type="SUPFAM" id="SSF55486">
    <property type="entry name" value="Metalloproteases ('zincins'), catalytic domain"/>
    <property type="match status" value="1"/>
</dbReference>
<dbReference type="Pfam" id="PF13583">
    <property type="entry name" value="Reprolysin_4"/>
    <property type="match status" value="1"/>
</dbReference>
<keyword evidence="7" id="KW-1185">Reference proteome</keyword>
<accession>A0A4Q1KZW7</accession>
<keyword evidence="1" id="KW-0645">Protease</keyword>
<feature type="domain" description="Fibronectin type-III" evidence="4">
    <location>
        <begin position="776"/>
        <end position="866"/>
    </location>
</feature>
<dbReference type="GO" id="GO:0004252">
    <property type="term" value="F:serine-type endopeptidase activity"/>
    <property type="evidence" value="ECO:0007669"/>
    <property type="project" value="InterPro"/>
</dbReference>
<sequence>MPNLKQILLFLVVVVFSFETTAQRQNPWQIENKQTPESLSKVNRSSTPRTYKIFSLDLQEFKQQLTGAPVRGHFSGRSNHEILLPNAEGVVERYHVMETPIMEKELADKFPMIKSYAAQGVDDPTAVARFSVTQFGLHSMTFSSKTSTTFIDPYTENQVFYIVYKKSDLVANESNFECLTDEGISLPSTELDRNAFEHDIFNTDDNTLRTYRLAQSCTAEYGNIFAGTGTLAQQKANIQAQMAITMTRVNGVYEIDLGITMIFVANNDAVIYLGATNSDPWGNEWNTTTAQTLDSVIGVNNYDIGHNFNTTGGGNAGCIGCVCRAVSQSGTHKGRGYTGRANPTGDAFDIDYVAHEMGHQFGGYHTQSNSSCRSGSGQTEVEPGSASTIMGYAGICSANVQSNSDAYFAYVNIRDIMAYVKSANGSCSVNTPIANQTPVVTAGLDYTIPRSTAFVLTAEASDPDDDTLLYTWEQRDPENPSSNAAPTATRAVGPMFRSITGTTSPERYFPAMATILTGATSNTWEVVPSVSRTMNFSVVVRDNVAGNGQTNSDLMLVTVNAAAGPFLVSSPNTNVSWLAGSNQNITWDVAGTTANGVNSPYVDIFLSTNGGNSFPVLLASKVPNDGAETVTIPNTTGNQNRIMVRGHNHIFLDVSNTNFTVSTTTPTFALAFNGQADGQNKAVCQGQSAVFDIDYSTIGGFSGTTTLSVSGNPAGTSVSFSQPTISSTGTVQLSLTDTDTAIPGIYQMIITGTSGSITKTVNLYVEVLNSAFQVVSPVNPLDLATGVSNNSVTIEWVADPSATNYDFELASDVDFTTVLVSQNVTTNQYTATNLDQNTNYFWRVLPKNNGCQGEMSAVFRFTTGSGISCDPIVNSTNVPLAISASGTPTINSTLSIPTNQNQSIDKITVSLNITHTWMADLTVTLISPLGTQVQLFSGQCNNRDNAVATFDDEGITLTCQTTTPTITGTLIPAQPLSTLIGENSEGTWTLRIFDAFNQDGGTLNSWGITICTTDDTPLSCGDITSVWNGTTWSNGYPVNNVAAVINDDFVISNNLECCSFTINNSAQVVVESGNNLIVENEVTIAGTASFTLENNANLIQINDVANSGIINQFRNSNSLMRLDYAMWSSPVTGSQSLKDFSPLTLNNRFYTYNSTNNIYSSVSNPLNTIFNEGVGYLIRMPDNHPTSPTIWTGEFIGVPKNGDIAVDLSYISNSQKYNAIGNPYPSTISAEAFLLSNVADIEGTIYFWRKTNNASGTAYATYTLGGATSTSPTSPVPNGTIQVGQGFIVAAQNVVNPTARFSNDLRVDNNSNQIFRSNFGLPYAVQTEMERHRIWLNLTNDAGFFSQMMVGYLSDATNDVDQLIDGKYIGDSDTALSSSLNNEEYVIQGKALPFEVSDVVPLVFKTNTPGNFAISLAAVDGLFEGDQPIYLRDNLAGIVHELTDTNYVFNTESGVFKERFEIVFEDVTLGVDNPQLSNSLVIATGNQQIELQSISELIQKIQIFDVLGRRLYQLDAIQNQSFVVPGLLPQNQALFVKVEMNNGQTITKKIIF</sequence>
<dbReference type="PROSITE" id="PS50215">
    <property type="entry name" value="ADAM_MEPRO"/>
    <property type="match status" value="1"/>
</dbReference>
<dbReference type="InterPro" id="IPR002884">
    <property type="entry name" value="P_dom"/>
</dbReference>
<dbReference type="NCBIfam" id="NF033708">
    <property type="entry name" value="T9SS_Cterm_ChiA"/>
    <property type="match status" value="1"/>
</dbReference>
<protein>
    <submittedName>
        <fullName evidence="6">T9SS sorting signal type C domain-containing protein</fullName>
    </submittedName>
</protein>
<dbReference type="SUPFAM" id="SSF49265">
    <property type="entry name" value="Fibronectin type III"/>
    <property type="match status" value="1"/>
</dbReference>
<organism evidence="6 7">
    <name type="scientific">Flavobacterium piscinae</name>
    <dbReference type="NCBI Taxonomy" id="2506424"/>
    <lineage>
        <taxon>Bacteria</taxon>
        <taxon>Pseudomonadati</taxon>
        <taxon>Bacteroidota</taxon>
        <taxon>Flavobacteriia</taxon>
        <taxon>Flavobacteriales</taxon>
        <taxon>Flavobacteriaceae</taxon>
        <taxon>Flavobacterium</taxon>
    </lineage>
</organism>
<keyword evidence="2" id="KW-0378">Hydrolase</keyword>
<evidence type="ECO:0000313" key="7">
    <source>
        <dbReference type="Proteomes" id="UP000289734"/>
    </source>
</evidence>
<dbReference type="GO" id="GO:0004222">
    <property type="term" value="F:metalloendopeptidase activity"/>
    <property type="evidence" value="ECO:0007669"/>
    <property type="project" value="InterPro"/>
</dbReference>